<dbReference type="InterPro" id="IPR009695">
    <property type="entry name" value="Diacylglyc_glucosyltr_N"/>
</dbReference>
<dbReference type="AlphaFoldDB" id="A0A0F9TRS4"/>
<comment type="caution">
    <text evidence="5">The sequence shown here is derived from an EMBL/GenBank/DDBJ whole genome shotgun (WGS) entry which is preliminary data.</text>
</comment>
<dbReference type="GO" id="GO:0009247">
    <property type="term" value="P:glycolipid biosynthetic process"/>
    <property type="evidence" value="ECO:0007669"/>
    <property type="project" value="InterPro"/>
</dbReference>
<gene>
    <name evidence="5" type="ORF">LCGC14_0295800</name>
</gene>
<dbReference type="PANTHER" id="PTHR43025:SF3">
    <property type="entry name" value="MONOGALACTOSYLDIACYLGLYCEROL SYNTHASE 1, CHLOROPLASTIC"/>
    <property type="match status" value="1"/>
</dbReference>
<organism evidence="5">
    <name type="scientific">marine sediment metagenome</name>
    <dbReference type="NCBI Taxonomy" id="412755"/>
    <lineage>
        <taxon>unclassified sequences</taxon>
        <taxon>metagenomes</taxon>
        <taxon>ecological metagenomes</taxon>
    </lineage>
</organism>
<proteinExistence type="inferred from homology"/>
<dbReference type="Pfam" id="PF06925">
    <property type="entry name" value="MGDG_synth"/>
    <property type="match status" value="1"/>
</dbReference>
<dbReference type="GO" id="GO:0016020">
    <property type="term" value="C:membrane"/>
    <property type="evidence" value="ECO:0007669"/>
    <property type="project" value="GOC"/>
</dbReference>
<dbReference type="SUPFAM" id="SSF53756">
    <property type="entry name" value="UDP-Glycosyltransferase/glycogen phosphorylase"/>
    <property type="match status" value="1"/>
</dbReference>
<dbReference type="Gene3D" id="3.40.50.2000">
    <property type="entry name" value="Glycogen Phosphorylase B"/>
    <property type="match status" value="1"/>
</dbReference>
<keyword evidence="2" id="KW-0328">Glycosyltransferase</keyword>
<name>A0A0F9TRS4_9ZZZZ</name>
<evidence type="ECO:0000256" key="2">
    <source>
        <dbReference type="ARBA" id="ARBA00022676"/>
    </source>
</evidence>
<evidence type="ECO:0000313" key="5">
    <source>
        <dbReference type="EMBL" id="KKN83755.1"/>
    </source>
</evidence>
<protein>
    <recommendedName>
        <fullName evidence="4">Diacylglycerol glucosyltransferase N-terminal domain-containing protein</fullName>
    </recommendedName>
</protein>
<dbReference type="EMBL" id="LAZR01000180">
    <property type="protein sequence ID" value="KKN83755.1"/>
    <property type="molecule type" value="Genomic_DNA"/>
</dbReference>
<comment type="similarity">
    <text evidence="1">Belongs to the glycosyltransferase 28 family.</text>
</comment>
<accession>A0A0F9TRS4</accession>
<dbReference type="GO" id="GO:0016758">
    <property type="term" value="F:hexosyltransferase activity"/>
    <property type="evidence" value="ECO:0007669"/>
    <property type="project" value="InterPro"/>
</dbReference>
<dbReference type="PANTHER" id="PTHR43025">
    <property type="entry name" value="MONOGALACTOSYLDIACYLGLYCEROL SYNTHASE"/>
    <property type="match status" value="1"/>
</dbReference>
<feature type="domain" description="Diacylglycerol glucosyltransferase N-terminal" evidence="4">
    <location>
        <begin position="21"/>
        <end position="191"/>
    </location>
</feature>
<sequence>MTGGSDRRQVVFVSAMVGAGHNAAARALQAALAQRAPDVSTAFLDSMDLVPRPFRHGYAKGFEWAVVRTPRLYGLGFSLMNYPHRRRRGLAERVRLVVERRALRRLRATLLEMQPKLIVHTHFLAPPMVGGLIASGRLAARQMVVATDWQLHRFWYARRVDRWFVATDGAVKTLGRWGIADERVCLSGIPIHPKWRQPLERREVLARWQLPADRPIVLLSGGTTYTTGPIARIAERLVRECGDACVCVLAGHNRKLVDQIAALGVDPARLRAIPMTDRLHELAHVSTLIVTKAGGIVMAECAAKSLPMVLLRPVPGQESANARFLEAQGAAVVVRRWSAVPPAVGALLRDRARLEAVSAAAGGVDRPAAATITAAILSALGRSAPM</sequence>
<reference evidence="5" key="1">
    <citation type="journal article" date="2015" name="Nature">
        <title>Complex archaea that bridge the gap between prokaryotes and eukaryotes.</title>
        <authorList>
            <person name="Spang A."/>
            <person name="Saw J.H."/>
            <person name="Jorgensen S.L."/>
            <person name="Zaremba-Niedzwiedzka K."/>
            <person name="Martijn J."/>
            <person name="Lind A.E."/>
            <person name="van Eijk R."/>
            <person name="Schleper C."/>
            <person name="Guy L."/>
            <person name="Ettema T.J."/>
        </authorList>
    </citation>
    <scope>NUCLEOTIDE SEQUENCE</scope>
</reference>
<evidence type="ECO:0000259" key="4">
    <source>
        <dbReference type="Pfam" id="PF06925"/>
    </source>
</evidence>
<keyword evidence="3" id="KW-0808">Transferase</keyword>
<evidence type="ECO:0000256" key="1">
    <source>
        <dbReference type="ARBA" id="ARBA00006962"/>
    </source>
</evidence>
<evidence type="ECO:0000256" key="3">
    <source>
        <dbReference type="ARBA" id="ARBA00022679"/>
    </source>
</evidence>
<dbReference type="InterPro" id="IPR050519">
    <property type="entry name" value="Glycosyltransf_28_UgtP"/>
</dbReference>